<dbReference type="EMBL" id="RXHU01000082">
    <property type="protein sequence ID" value="RTE05483.1"/>
    <property type="molecule type" value="Genomic_DNA"/>
</dbReference>
<dbReference type="AlphaFoldDB" id="A0A430J7H5"/>
<gene>
    <name evidence="1" type="ORF">EJQ19_24990</name>
</gene>
<dbReference type="Pfam" id="PF10076">
    <property type="entry name" value="Phage_Mu_Gp48"/>
    <property type="match status" value="1"/>
</dbReference>
<accession>A0A430J7H5</accession>
<dbReference type="RefSeq" id="WP_126143955.1">
    <property type="nucleotide sequence ID" value="NZ_RXHU01000082.1"/>
</dbReference>
<evidence type="ECO:0000313" key="1">
    <source>
        <dbReference type="EMBL" id="RTE05483.1"/>
    </source>
</evidence>
<keyword evidence="2" id="KW-1185">Reference proteome</keyword>
<dbReference type="InterPro" id="IPR018755">
    <property type="entry name" value="Phage_Mu_Gp48"/>
</dbReference>
<dbReference type="Proteomes" id="UP000276128">
    <property type="component" value="Unassembled WGS sequence"/>
</dbReference>
<protein>
    <submittedName>
        <fullName evidence="1">DUF2313 domain-containing protein</fullName>
    </submittedName>
</protein>
<evidence type="ECO:0000313" key="2">
    <source>
        <dbReference type="Proteomes" id="UP000276128"/>
    </source>
</evidence>
<reference evidence="1 2" key="1">
    <citation type="submission" date="2018-12" db="EMBL/GenBank/DDBJ databases">
        <title>Bacillus ochoae sp. nov., Paenibacillus whitsoniae sp. nov., Paenibacillus spiritus sp. nov. Isolated from the Mars Exploration Rover during spacecraft assembly.</title>
        <authorList>
            <person name="Seuylemezian A."/>
            <person name="Vaishampayan P."/>
        </authorList>
    </citation>
    <scope>NUCLEOTIDE SEQUENCE [LARGE SCALE GENOMIC DNA]</scope>
    <source>
        <strain evidence="1 2">MER 54</strain>
    </source>
</reference>
<proteinExistence type="predicted"/>
<sequence length="184" mass="20188">MTMGDKVKGYVSPLYSADSTTGSLLDSGADELEAFEDDIADVLNQMFVNTATWGLTNWEGFFGIVTDMDKPIEQRRSVVKSKIRGSGTVTVDLMKNVAEAYANGTVDVTQNTAEYTVHVKFVSIHGVPANLADIEAALRDIVPAHLAIDFTFTYMTWGALDAKALTWGALDTANYTWDEFERLT</sequence>
<dbReference type="OrthoDB" id="1629754at2"/>
<organism evidence="1 2">
    <name type="scientific">Paenibacillus whitsoniae</name>
    <dbReference type="NCBI Taxonomy" id="2496558"/>
    <lineage>
        <taxon>Bacteria</taxon>
        <taxon>Bacillati</taxon>
        <taxon>Bacillota</taxon>
        <taxon>Bacilli</taxon>
        <taxon>Bacillales</taxon>
        <taxon>Paenibacillaceae</taxon>
        <taxon>Paenibacillus</taxon>
    </lineage>
</organism>
<comment type="caution">
    <text evidence="1">The sequence shown here is derived from an EMBL/GenBank/DDBJ whole genome shotgun (WGS) entry which is preliminary data.</text>
</comment>
<name>A0A430J7H5_9BACL</name>